<evidence type="ECO:0000313" key="1">
    <source>
        <dbReference type="EMBL" id="QHT31061.1"/>
    </source>
</evidence>
<organism evidence="1">
    <name type="scientific">viral metagenome</name>
    <dbReference type="NCBI Taxonomy" id="1070528"/>
    <lineage>
        <taxon>unclassified sequences</taxon>
        <taxon>metagenomes</taxon>
        <taxon>organismal metagenomes</taxon>
    </lineage>
</organism>
<protein>
    <submittedName>
        <fullName evidence="1">Uncharacterized protein</fullName>
    </submittedName>
</protein>
<sequence length="247" mass="28010">MSKWCNYNPIPTRVWTRVQNQCTYINTSNNPNDNVYIPLTNQYVTPLAAQEETQMMSKGNILQYKKNSANLTKNQKYSRISKGFGAARRKCYATQSQTYTNPNTSSLLRVNYNNIPYPNQIVGSPNNPSGPYQTNVPNPFDCSTNILQDGGNLVCNTYVNPCNGEIIQTNTNTQCYPSYYSDVPGPITELCWNPKLQTWYPRQRYTMSTSLDKWPQGSDGVISAITINKPTITIEFDTESTITFKLE</sequence>
<reference evidence="1" key="1">
    <citation type="journal article" date="2020" name="Nature">
        <title>Giant virus diversity and host interactions through global metagenomics.</title>
        <authorList>
            <person name="Schulz F."/>
            <person name="Roux S."/>
            <person name="Paez-Espino D."/>
            <person name="Jungbluth S."/>
            <person name="Walsh D.A."/>
            <person name="Denef V.J."/>
            <person name="McMahon K.D."/>
            <person name="Konstantinidis K.T."/>
            <person name="Eloe-Fadrosh E.A."/>
            <person name="Kyrpides N.C."/>
            <person name="Woyke T."/>
        </authorList>
    </citation>
    <scope>NUCLEOTIDE SEQUENCE</scope>
    <source>
        <strain evidence="1">GVMAG-M-3300009155-2</strain>
    </source>
</reference>
<proteinExistence type="predicted"/>
<dbReference type="AlphaFoldDB" id="A0A6C0EQV7"/>
<name>A0A6C0EQV7_9ZZZZ</name>
<dbReference type="EMBL" id="MN738915">
    <property type="protein sequence ID" value="QHT31061.1"/>
    <property type="molecule type" value="Genomic_DNA"/>
</dbReference>
<accession>A0A6C0EQV7</accession>